<dbReference type="RefSeq" id="WP_132258949.1">
    <property type="nucleotide sequence ID" value="NZ_SLZQ01000006.1"/>
</dbReference>
<dbReference type="Pfam" id="PF06912">
    <property type="entry name" value="DUF1275"/>
    <property type="match status" value="1"/>
</dbReference>
<keyword evidence="1" id="KW-0472">Membrane</keyword>
<dbReference type="AlphaFoldDB" id="A0A4R3HWT6"/>
<sequence>MPVQFLRQLTGRNRTRRANRQLGIALAFVAGAVNAGGFLAIKQYTSHMTGIVSSVADNLILGNGLLALAGLSALLAFMAGAATTAIMINWARHRKMHSEYALSLALEAALLLAFGLLGANLKALVAVFVPTTVLLLCYIMGLQNAVVTKISRAEIRTTHVTGIVTDLGIELGKLLYWNRHHDEKSDQYVAADRDRLFIHGAILGMFFAGGVAGAYGFKAIGFSVTVPLALLLLLFAIIPILDDISLISSLYQRHHRR</sequence>
<feature type="transmembrane region" description="Helical" evidence="1">
    <location>
        <begin position="123"/>
        <end position="142"/>
    </location>
</feature>
<protein>
    <submittedName>
        <fullName evidence="2">Uncharacterized membrane protein YoaK (UPF0700 family)</fullName>
    </submittedName>
</protein>
<dbReference type="EMBL" id="SLZQ01000006">
    <property type="protein sequence ID" value="TCS36605.1"/>
    <property type="molecule type" value="Genomic_DNA"/>
</dbReference>
<keyword evidence="1" id="KW-1133">Transmembrane helix</keyword>
<dbReference type="OrthoDB" id="270162at2"/>
<evidence type="ECO:0000256" key="1">
    <source>
        <dbReference type="SAM" id="Phobius"/>
    </source>
</evidence>
<feature type="transmembrane region" description="Helical" evidence="1">
    <location>
        <begin position="61"/>
        <end position="88"/>
    </location>
</feature>
<feature type="transmembrane region" description="Helical" evidence="1">
    <location>
        <begin position="229"/>
        <end position="251"/>
    </location>
</feature>
<feature type="transmembrane region" description="Helical" evidence="1">
    <location>
        <begin position="196"/>
        <end position="217"/>
    </location>
</feature>
<name>A0A4R3HWT6_PAULE</name>
<feature type="transmembrane region" description="Helical" evidence="1">
    <location>
        <begin position="100"/>
        <end position="117"/>
    </location>
</feature>
<gene>
    <name evidence="2" type="ORF">EDC30_106147</name>
</gene>
<accession>A0A4R3HWT6</accession>
<keyword evidence="3" id="KW-1185">Reference proteome</keyword>
<dbReference type="Proteomes" id="UP000295382">
    <property type="component" value="Unassembled WGS sequence"/>
</dbReference>
<evidence type="ECO:0000313" key="2">
    <source>
        <dbReference type="EMBL" id="TCS36605.1"/>
    </source>
</evidence>
<keyword evidence="1" id="KW-0812">Transmembrane</keyword>
<reference evidence="2 3" key="1">
    <citation type="submission" date="2019-03" db="EMBL/GenBank/DDBJ databases">
        <title>Genomic Encyclopedia of Type Strains, Phase IV (KMG-IV): sequencing the most valuable type-strain genomes for metagenomic binning, comparative biology and taxonomic classification.</title>
        <authorList>
            <person name="Goeker M."/>
        </authorList>
    </citation>
    <scope>NUCLEOTIDE SEQUENCE [LARGE SCALE GENOMIC DNA]</scope>
    <source>
        <strain evidence="2 3">DSM 7445</strain>
    </source>
</reference>
<comment type="caution">
    <text evidence="2">The sequence shown here is derived from an EMBL/GenBank/DDBJ whole genome shotgun (WGS) entry which is preliminary data.</text>
</comment>
<evidence type="ECO:0000313" key="3">
    <source>
        <dbReference type="Proteomes" id="UP000295382"/>
    </source>
</evidence>
<dbReference type="PANTHER" id="PTHR37314">
    <property type="entry name" value="SLR0142 PROTEIN"/>
    <property type="match status" value="1"/>
</dbReference>
<feature type="transmembrane region" description="Helical" evidence="1">
    <location>
        <begin position="21"/>
        <end position="41"/>
    </location>
</feature>
<proteinExistence type="predicted"/>
<dbReference type="InterPro" id="IPR010699">
    <property type="entry name" value="DUF1275"/>
</dbReference>
<dbReference type="PANTHER" id="PTHR37314:SF4">
    <property type="entry name" value="UPF0700 TRANSMEMBRANE PROTEIN YOAK"/>
    <property type="match status" value="1"/>
</dbReference>
<organism evidence="2 3">
    <name type="scientific">Paucimonas lemoignei</name>
    <name type="common">Pseudomonas lemoignei</name>
    <dbReference type="NCBI Taxonomy" id="29443"/>
    <lineage>
        <taxon>Bacteria</taxon>
        <taxon>Pseudomonadati</taxon>
        <taxon>Pseudomonadota</taxon>
        <taxon>Betaproteobacteria</taxon>
        <taxon>Burkholderiales</taxon>
        <taxon>Burkholderiaceae</taxon>
        <taxon>Paucimonas</taxon>
    </lineage>
</organism>